<sequence>MLNLIIILGCIGLELASANILLTPTNCFALKSDECPNWNITFWLHTHDNPEGARFTESDRFLPRRQLHVLIHGYAGSRTASPNRQLLPLLIRNKKVDVLSLEYTNLAVDPCYSEAVHNSRIVGRCLAYLLVSAGADLSNAHMIGFGIGAHVAGFAAKMLQRLNKRVNRISALDPAKPLYLTDDIQARLDKSDAAFVDVIHSDVFFHGILMPLGHVDFYPNSGISQPGCGDISQMTTYQCYHKRSADYYAESITSPVGFYGFYCNNMISYIKYQCHPSANIERFGYSARPTARGTYYLQTRNVAPYANGKDFSNLDRNLTGKTFLGDAFVSMLLKQPNS</sequence>
<evidence type="ECO:0000256" key="1">
    <source>
        <dbReference type="ARBA" id="ARBA00004613"/>
    </source>
</evidence>
<dbReference type="GO" id="GO:0017171">
    <property type="term" value="F:serine hydrolase activity"/>
    <property type="evidence" value="ECO:0007669"/>
    <property type="project" value="TreeGrafter"/>
</dbReference>
<evidence type="ECO:0000256" key="2">
    <source>
        <dbReference type="ARBA" id="ARBA00010701"/>
    </source>
</evidence>
<dbReference type="AlphaFoldDB" id="A0A0B4UCT0"/>
<evidence type="ECO:0000256" key="4">
    <source>
        <dbReference type="RuleBase" id="RU004262"/>
    </source>
</evidence>
<dbReference type="GO" id="GO:0016298">
    <property type="term" value="F:lipase activity"/>
    <property type="evidence" value="ECO:0007669"/>
    <property type="project" value="InterPro"/>
</dbReference>
<dbReference type="InterPro" id="IPR013818">
    <property type="entry name" value="Lipase"/>
</dbReference>
<dbReference type="Gene3D" id="3.40.50.1820">
    <property type="entry name" value="alpha/beta hydrolase"/>
    <property type="match status" value="1"/>
</dbReference>
<name>A0A0B4UCT0_DROAR</name>
<dbReference type="GO" id="GO:0005615">
    <property type="term" value="C:extracellular space"/>
    <property type="evidence" value="ECO:0007669"/>
    <property type="project" value="TreeGrafter"/>
</dbReference>
<dbReference type="SUPFAM" id="SSF53474">
    <property type="entry name" value="alpha/beta-Hydrolases"/>
    <property type="match status" value="1"/>
</dbReference>
<dbReference type="PANTHER" id="PTHR11610">
    <property type="entry name" value="LIPASE"/>
    <property type="match status" value="1"/>
</dbReference>
<dbReference type="Pfam" id="PF00151">
    <property type="entry name" value="Lipase"/>
    <property type="match status" value="1"/>
</dbReference>
<comment type="subcellular location">
    <subcellularLocation>
        <location evidence="1">Secreted</location>
    </subcellularLocation>
</comment>
<gene>
    <name evidence="7" type="primary">GI17858</name>
</gene>
<dbReference type="GO" id="GO:0016042">
    <property type="term" value="P:lipid catabolic process"/>
    <property type="evidence" value="ECO:0007669"/>
    <property type="project" value="TreeGrafter"/>
</dbReference>
<dbReference type="EMBL" id="KP236462">
    <property type="protein sequence ID" value="AJC97593.1"/>
    <property type="molecule type" value="Genomic_DNA"/>
</dbReference>
<feature type="domain" description="Lipase" evidence="6">
    <location>
        <begin position="37"/>
        <end position="305"/>
    </location>
</feature>
<dbReference type="InterPro" id="IPR029058">
    <property type="entry name" value="AB_hydrolase_fold"/>
</dbReference>
<evidence type="ECO:0000256" key="3">
    <source>
        <dbReference type="ARBA" id="ARBA00022525"/>
    </source>
</evidence>
<evidence type="ECO:0000256" key="5">
    <source>
        <dbReference type="SAM" id="SignalP"/>
    </source>
</evidence>
<comment type="similarity">
    <text evidence="2 4">Belongs to the AB hydrolase superfamily. Lipase family.</text>
</comment>
<dbReference type="PANTHER" id="PTHR11610:SF177">
    <property type="entry name" value="IP13478P-RELATED"/>
    <property type="match status" value="1"/>
</dbReference>
<keyword evidence="3" id="KW-0964">Secreted</keyword>
<proteinExistence type="inferred from homology"/>
<accession>A0A0B4UCT0</accession>
<dbReference type="InterPro" id="IPR000734">
    <property type="entry name" value="TAG_lipase"/>
</dbReference>
<dbReference type="PRINTS" id="PR00821">
    <property type="entry name" value="TAGLIPASE"/>
</dbReference>
<feature type="chain" id="PRO_5002109775" description="Lipase domain-containing protein" evidence="5">
    <location>
        <begin position="19"/>
        <end position="338"/>
    </location>
</feature>
<reference evidence="7" key="1">
    <citation type="journal article" date="2015" name="J. Evol. Biol.">
        <title>Molecular evolution of candidate genes involved in post-mating-prezygotic reproductive isolation.</title>
        <authorList>
            <person name="Bono J.M."/>
            <person name="Matzkin L.M."/>
            <person name="Hoang K."/>
            <person name="Brandsmeier L."/>
        </authorList>
    </citation>
    <scope>NUCLEOTIDE SEQUENCE</scope>
    <source>
        <strain evidence="7">15081-1271.14</strain>
    </source>
</reference>
<evidence type="ECO:0000313" key="7">
    <source>
        <dbReference type="EMBL" id="AJC97593.1"/>
    </source>
</evidence>
<keyword evidence="5" id="KW-0732">Signal</keyword>
<organism evidence="7">
    <name type="scientific">Drosophila arizonae</name>
    <name type="common">Fruit fly</name>
    <dbReference type="NCBI Taxonomy" id="7263"/>
    <lineage>
        <taxon>Eukaryota</taxon>
        <taxon>Metazoa</taxon>
        <taxon>Ecdysozoa</taxon>
        <taxon>Arthropoda</taxon>
        <taxon>Hexapoda</taxon>
        <taxon>Insecta</taxon>
        <taxon>Pterygota</taxon>
        <taxon>Neoptera</taxon>
        <taxon>Endopterygota</taxon>
        <taxon>Diptera</taxon>
        <taxon>Brachycera</taxon>
        <taxon>Muscomorpha</taxon>
        <taxon>Ephydroidea</taxon>
        <taxon>Drosophilidae</taxon>
        <taxon>Drosophila</taxon>
    </lineage>
</organism>
<protein>
    <recommendedName>
        <fullName evidence="6">Lipase domain-containing protein</fullName>
    </recommendedName>
</protein>
<feature type="signal peptide" evidence="5">
    <location>
        <begin position="1"/>
        <end position="18"/>
    </location>
</feature>
<evidence type="ECO:0000259" key="6">
    <source>
        <dbReference type="Pfam" id="PF00151"/>
    </source>
</evidence>